<dbReference type="GO" id="GO:1901135">
    <property type="term" value="P:carbohydrate derivative metabolic process"/>
    <property type="evidence" value="ECO:0007669"/>
    <property type="project" value="UniProtKB-ARBA"/>
</dbReference>
<sequence length="345" mass="38456">MKILQIMATSGGMGGLEQHTFNLTNALAQHCDVSIIAQSDYQTYFHENVNFIGFDFSRSRKNIFLLWQLIQKIKQIQPDVIHAQAGKASAIVRAIRPWLSRNIQYVTTVHGTKKDKMLYASFDAIIAVSQGLTQDLPSEKTHVIYNGVLPVPEFTADQRHMLWEKTKTDHSQLQADRPTVVWVGRLEAVKHVELLLNAFQGINANLLLIGDGSERLAREQQVIALGLSSQVAFLGFKTNARDYLQLADVVALSSAREGFPLVMVEALQAKKKFVSTRVNGVVEWIPAQYLAEQSDAQSLHTALHRALSPNSDADFCTLFDRAADELTVAAMTNKTKQVYDAIAKH</sequence>
<keyword evidence="4" id="KW-1185">Reference proteome</keyword>
<dbReference type="GO" id="GO:0016757">
    <property type="term" value="F:glycosyltransferase activity"/>
    <property type="evidence" value="ECO:0007669"/>
    <property type="project" value="InterPro"/>
</dbReference>
<evidence type="ECO:0000259" key="1">
    <source>
        <dbReference type="Pfam" id="PF00534"/>
    </source>
</evidence>
<evidence type="ECO:0000313" key="3">
    <source>
        <dbReference type="EMBL" id="SNQ29898.1"/>
    </source>
</evidence>
<reference evidence="4" key="1">
    <citation type="submission" date="2017-06" db="EMBL/GenBank/DDBJ databases">
        <authorList>
            <person name="Varghese N."/>
            <person name="Submissions S."/>
        </authorList>
    </citation>
    <scope>NUCLEOTIDE SEQUENCE [LARGE SCALE GENOMIC DNA]</scope>
    <source>
        <strain evidence="4">ANC 5114</strain>
    </source>
</reference>
<organism evidence="3 4">
    <name type="scientific">Acinetobacter apis</name>
    <dbReference type="NCBI Taxonomy" id="1229165"/>
    <lineage>
        <taxon>Bacteria</taxon>
        <taxon>Pseudomonadati</taxon>
        <taxon>Pseudomonadota</taxon>
        <taxon>Gammaproteobacteria</taxon>
        <taxon>Moraxellales</taxon>
        <taxon>Moraxellaceae</taxon>
        <taxon>Acinetobacter</taxon>
    </lineage>
</organism>
<dbReference type="Pfam" id="PF13439">
    <property type="entry name" value="Glyco_transf_4"/>
    <property type="match status" value="1"/>
</dbReference>
<gene>
    <name evidence="3" type="ORF">SAMN05444584_1870</name>
</gene>
<proteinExistence type="predicted"/>
<dbReference type="SUPFAM" id="SSF53756">
    <property type="entry name" value="UDP-Glycosyltransferase/glycogen phosphorylase"/>
    <property type="match status" value="1"/>
</dbReference>
<keyword evidence="3" id="KW-0808">Transferase</keyword>
<dbReference type="InterPro" id="IPR001296">
    <property type="entry name" value="Glyco_trans_1"/>
</dbReference>
<accession>A0A217EHE7</accession>
<dbReference type="CDD" id="cd03811">
    <property type="entry name" value="GT4_GT28_WabH-like"/>
    <property type="match status" value="1"/>
</dbReference>
<dbReference type="PANTHER" id="PTHR12526:SF630">
    <property type="entry name" value="GLYCOSYLTRANSFERASE"/>
    <property type="match status" value="1"/>
</dbReference>
<dbReference type="EMBL" id="FZLN01000003">
    <property type="protein sequence ID" value="SNQ29898.1"/>
    <property type="molecule type" value="Genomic_DNA"/>
</dbReference>
<dbReference type="AlphaFoldDB" id="A0A217EHE7"/>
<name>A0A217EHE7_9GAMM</name>
<dbReference type="Proteomes" id="UP000243463">
    <property type="component" value="Unassembled WGS sequence"/>
</dbReference>
<feature type="domain" description="Glycosyltransferase subfamily 4-like N-terminal" evidence="2">
    <location>
        <begin position="13"/>
        <end position="148"/>
    </location>
</feature>
<feature type="domain" description="Glycosyl transferase family 1" evidence="1">
    <location>
        <begin position="171"/>
        <end position="308"/>
    </location>
</feature>
<protein>
    <submittedName>
        <fullName evidence="3">Glycosyltransferase involved in cell wall bisynthesis</fullName>
    </submittedName>
</protein>
<dbReference type="OrthoDB" id="9795746at2"/>
<dbReference type="Gene3D" id="3.40.50.2000">
    <property type="entry name" value="Glycogen Phosphorylase B"/>
    <property type="match status" value="2"/>
</dbReference>
<evidence type="ECO:0000259" key="2">
    <source>
        <dbReference type="Pfam" id="PF13439"/>
    </source>
</evidence>
<dbReference type="InterPro" id="IPR028098">
    <property type="entry name" value="Glyco_trans_4-like_N"/>
</dbReference>
<dbReference type="RefSeq" id="WP_088823996.1">
    <property type="nucleotide sequence ID" value="NZ_FZLN01000003.1"/>
</dbReference>
<evidence type="ECO:0000313" key="4">
    <source>
        <dbReference type="Proteomes" id="UP000243463"/>
    </source>
</evidence>
<dbReference type="Pfam" id="PF00534">
    <property type="entry name" value="Glycos_transf_1"/>
    <property type="match status" value="1"/>
</dbReference>
<dbReference type="PANTHER" id="PTHR12526">
    <property type="entry name" value="GLYCOSYLTRANSFERASE"/>
    <property type="match status" value="1"/>
</dbReference>